<dbReference type="EMBL" id="VIKT02000005">
    <property type="protein sequence ID" value="NHF62508.1"/>
    <property type="molecule type" value="Genomic_DNA"/>
</dbReference>
<dbReference type="InterPro" id="IPR002052">
    <property type="entry name" value="DNA_methylase_N6_adenine_CS"/>
</dbReference>
<evidence type="ECO:0000256" key="3">
    <source>
        <dbReference type="ARBA" id="ARBA00022679"/>
    </source>
</evidence>
<feature type="domain" description="DUF7059" evidence="7">
    <location>
        <begin position="46"/>
        <end position="127"/>
    </location>
</feature>
<comment type="caution">
    <text evidence="8">The sequence shown here is derived from an EMBL/GenBank/DDBJ whole genome shotgun (WGS) entry which is preliminary data.</text>
</comment>
<keyword evidence="2 8" id="KW-0489">Methyltransferase</keyword>
<evidence type="ECO:0000259" key="6">
    <source>
        <dbReference type="Pfam" id="PF05175"/>
    </source>
</evidence>
<evidence type="ECO:0000313" key="8">
    <source>
        <dbReference type="EMBL" id="NHF62508.1"/>
    </source>
</evidence>
<dbReference type="Proteomes" id="UP000818266">
    <property type="component" value="Unassembled WGS sequence"/>
</dbReference>
<sequence length="531" mass="56049">MQSHGCSDYSRTEDIPFSSRSGRRSRLDGVVESDLLTRLRADLADAAYTVDRLQQLWGADADAALHRGDRVLALRTARAAGLAPVVLLARLFRLHDTLTGPELAAAFPALGVEGARALGLVGEAGRALIDVGPLTAIDGAGAAEWWIVSDLDEQALGGALPPDHVLGVGGASLTLAGLQPTTPVGSVLDLGMGCGVQSLFAARRATRVVATDVSTRALELAGATFALSGVDTVELRHGDLYAPAAGERFDRIVSNPPFVITPRREGVPLYEYRDGGRVGDGIVEEVVRGARDHLVPGGTAHLLGNWEYRDDEDGLSRVTRWLEQAGLDGWVIERERQSPAEYAATWIRDGGTRAGTPEFERLVGQWLDDFADRGVVGVGFGYLVLRHPAPGTATLRRTEVVTSPRPDAAAGLGDTLLAGFAMHDRLAPLDDAALAELRCAVAGDVTEERHYWPGADGPTVIRLRQGGGLARQIEADAALAGFVGASDGGLTVGEIASALAHLLEVEEGALLAQLLPQVRELLVTGLLTLSE</sequence>
<dbReference type="GO" id="GO:0032259">
    <property type="term" value="P:methylation"/>
    <property type="evidence" value="ECO:0007669"/>
    <property type="project" value="UniProtKB-KW"/>
</dbReference>
<dbReference type="CDD" id="cd02440">
    <property type="entry name" value="AdoMet_MTases"/>
    <property type="match status" value="1"/>
</dbReference>
<dbReference type="Pfam" id="PF05175">
    <property type="entry name" value="MTS"/>
    <property type="match status" value="1"/>
</dbReference>
<dbReference type="GO" id="GO:0008170">
    <property type="term" value="F:N-methyltransferase activity"/>
    <property type="evidence" value="ECO:0007669"/>
    <property type="project" value="UniProtKB-ARBA"/>
</dbReference>
<keyword evidence="4" id="KW-0949">S-adenosyl-L-methionine</keyword>
<keyword evidence="9" id="KW-1185">Reference proteome</keyword>
<dbReference type="GO" id="GO:0008757">
    <property type="term" value="F:S-adenosylmethionine-dependent methyltransferase activity"/>
    <property type="evidence" value="ECO:0007669"/>
    <property type="project" value="TreeGrafter"/>
</dbReference>
<protein>
    <submittedName>
        <fullName evidence="8">Methyltransferase</fullName>
    </submittedName>
</protein>
<reference evidence="8 9" key="1">
    <citation type="submission" date="2019-06" db="EMBL/GenBank/DDBJ databases">
        <authorList>
            <person name="De-Chao Zhang Q."/>
        </authorList>
    </citation>
    <scope>NUCLEOTIDE SEQUENCE [LARGE SCALE GENOMIC DNA]</scope>
    <source>
        <strain evidence="8 9">KN1116</strain>
    </source>
</reference>
<dbReference type="SUPFAM" id="SSF53335">
    <property type="entry name" value="S-adenosyl-L-methionine-dependent methyltransferases"/>
    <property type="match status" value="1"/>
</dbReference>
<dbReference type="InterPro" id="IPR052190">
    <property type="entry name" value="Euk-Arch_PrmC-MTase"/>
</dbReference>
<feature type="domain" description="Methyltransferase small" evidence="6">
    <location>
        <begin position="172"/>
        <end position="304"/>
    </location>
</feature>
<proteinExistence type="inferred from homology"/>
<evidence type="ECO:0000259" key="7">
    <source>
        <dbReference type="Pfam" id="PF23186"/>
    </source>
</evidence>
<evidence type="ECO:0000313" key="9">
    <source>
        <dbReference type="Proteomes" id="UP000818266"/>
    </source>
</evidence>
<evidence type="ECO:0000256" key="1">
    <source>
        <dbReference type="ARBA" id="ARBA00006149"/>
    </source>
</evidence>
<dbReference type="OrthoDB" id="129465at2"/>
<accession>A0A9E5MIA3</accession>
<evidence type="ECO:0000256" key="2">
    <source>
        <dbReference type="ARBA" id="ARBA00022603"/>
    </source>
</evidence>
<dbReference type="PANTHER" id="PTHR45875:SF1">
    <property type="entry name" value="METHYLTRANSFERASE N6AMT1"/>
    <property type="match status" value="1"/>
</dbReference>
<feature type="region of interest" description="Disordered" evidence="5">
    <location>
        <begin position="1"/>
        <end position="22"/>
    </location>
</feature>
<dbReference type="InterPro" id="IPR007848">
    <property type="entry name" value="Small_mtfrase_dom"/>
</dbReference>
<dbReference type="PANTHER" id="PTHR45875">
    <property type="entry name" value="METHYLTRANSFERASE N6AMT1"/>
    <property type="match status" value="1"/>
</dbReference>
<comment type="similarity">
    <text evidence="1">Belongs to the eukaryotic/archaeal PrmC-related family.</text>
</comment>
<organism evidence="8 9">
    <name type="scientific">Microcella pacifica</name>
    <dbReference type="NCBI Taxonomy" id="2591847"/>
    <lineage>
        <taxon>Bacteria</taxon>
        <taxon>Bacillati</taxon>
        <taxon>Actinomycetota</taxon>
        <taxon>Actinomycetes</taxon>
        <taxon>Micrococcales</taxon>
        <taxon>Microbacteriaceae</taxon>
        <taxon>Microcella</taxon>
    </lineage>
</organism>
<dbReference type="GO" id="GO:0035657">
    <property type="term" value="C:eRF1 methyltransferase complex"/>
    <property type="evidence" value="ECO:0007669"/>
    <property type="project" value="TreeGrafter"/>
</dbReference>
<evidence type="ECO:0000256" key="5">
    <source>
        <dbReference type="SAM" id="MobiDB-lite"/>
    </source>
</evidence>
<dbReference type="GO" id="GO:0003676">
    <property type="term" value="F:nucleic acid binding"/>
    <property type="evidence" value="ECO:0007669"/>
    <property type="project" value="InterPro"/>
</dbReference>
<dbReference type="InterPro" id="IPR029063">
    <property type="entry name" value="SAM-dependent_MTases_sf"/>
</dbReference>
<gene>
    <name evidence="8" type="ORF">FK219_004515</name>
</gene>
<dbReference type="GO" id="GO:0008276">
    <property type="term" value="F:protein methyltransferase activity"/>
    <property type="evidence" value="ECO:0007669"/>
    <property type="project" value="TreeGrafter"/>
</dbReference>
<dbReference type="InterPro" id="IPR055487">
    <property type="entry name" value="DUF7059"/>
</dbReference>
<dbReference type="Pfam" id="PF23186">
    <property type="entry name" value="DUF7059"/>
    <property type="match status" value="1"/>
</dbReference>
<evidence type="ECO:0000256" key="4">
    <source>
        <dbReference type="ARBA" id="ARBA00022691"/>
    </source>
</evidence>
<dbReference type="Gene3D" id="3.40.50.150">
    <property type="entry name" value="Vaccinia Virus protein VP39"/>
    <property type="match status" value="1"/>
</dbReference>
<name>A0A9E5MIA3_9MICO</name>
<dbReference type="AlphaFoldDB" id="A0A9E5MIA3"/>
<reference evidence="8 9" key="2">
    <citation type="submission" date="2020-03" db="EMBL/GenBank/DDBJ databases">
        <title>Chryseoglobus sp. isolated from a deep-sea seamount.</title>
        <authorList>
            <person name="Zhang D.-C."/>
        </authorList>
    </citation>
    <scope>NUCLEOTIDE SEQUENCE [LARGE SCALE GENOMIC DNA]</scope>
    <source>
        <strain evidence="8 9">KN1116</strain>
    </source>
</reference>
<keyword evidence="3" id="KW-0808">Transferase</keyword>
<dbReference type="PROSITE" id="PS00092">
    <property type="entry name" value="N6_MTASE"/>
    <property type="match status" value="1"/>
</dbReference>